<reference evidence="1" key="3">
    <citation type="submission" date="2010-09" db="EMBL/GenBank/DDBJ databases">
        <title>Annotation of Gaeumannomyces graminis var. tritici R3-111a-1.</title>
        <authorList>
            <consortium name="The Broad Institute Genome Sequencing Platform"/>
            <person name="Ma L.-J."/>
            <person name="Dead R."/>
            <person name="Young S.K."/>
            <person name="Zeng Q."/>
            <person name="Gargeya S."/>
            <person name="Fitzgerald M."/>
            <person name="Haas B."/>
            <person name="Abouelleil A."/>
            <person name="Alvarado L."/>
            <person name="Arachchi H.M."/>
            <person name="Berlin A."/>
            <person name="Brown A."/>
            <person name="Chapman S.B."/>
            <person name="Chen Z."/>
            <person name="Dunbar C."/>
            <person name="Freedman E."/>
            <person name="Gearin G."/>
            <person name="Gellesch M."/>
            <person name="Goldberg J."/>
            <person name="Griggs A."/>
            <person name="Gujja S."/>
            <person name="Heiman D."/>
            <person name="Howarth C."/>
            <person name="Larson L."/>
            <person name="Lui A."/>
            <person name="MacDonald P.J.P."/>
            <person name="Mehta T."/>
            <person name="Montmayeur A."/>
            <person name="Murphy C."/>
            <person name="Neiman D."/>
            <person name="Pearson M."/>
            <person name="Priest M."/>
            <person name="Roberts A."/>
            <person name="Saif S."/>
            <person name="Shea T."/>
            <person name="Shenoy N."/>
            <person name="Sisk P."/>
            <person name="Stolte C."/>
            <person name="Sykes S."/>
            <person name="Yandava C."/>
            <person name="Wortman J."/>
            <person name="Nusbaum C."/>
            <person name="Birren B."/>
        </authorList>
    </citation>
    <scope>NUCLEOTIDE SEQUENCE</scope>
    <source>
        <strain evidence="1">R3-111a-1</strain>
    </source>
</reference>
<reference evidence="2" key="4">
    <citation type="journal article" date="2015" name="G3 (Bethesda)">
        <title>Genome sequences of three phytopathogenic species of the Magnaporthaceae family of fungi.</title>
        <authorList>
            <person name="Okagaki L.H."/>
            <person name="Nunes C.C."/>
            <person name="Sailsbery J."/>
            <person name="Clay B."/>
            <person name="Brown D."/>
            <person name="John T."/>
            <person name="Oh Y."/>
            <person name="Young N."/>
            <person name="Fitzgerald M."/>
            <person name="Haas B.J."/>
            <person name="Zeng Q."/>
            <person name="Young S."/>
            <person name="Adiconis X."/>
            <person name="Fan L."/>
            <person name="Levin J.Z."/>
            <person name="Mitchell T.K."/>
            <person name="Okubara P.A."/>
            <person name="Farman M.L."/>
            <person name="Kohn L.M."/>
            <person name="Birren B."/>
            <person name="Ma L.-J."/>
            <person name="Dean R.A."/>
        </authorList>
    </citation>
    <scope>NUCLEOTIDE SEQUENCE</scope>
    <source>
        <strain evidence="2">R3-111a-1</strain>
    </source>
</reference>
<protein>
    <submittedName>
        <fullName evidence="1 2">Uncharacterized protein</fullName>
    </submittedName>
</protein>
<dbReference type="RefSeq" id="XP_009219112.1">
    <property type="nucleotide sequence ID" value="XM_009220848.1"/>
</dbReference>
<dbReference type="EMBL" id="GL385396">
    <property type="protein sequence ID" value="EJT77967.1"/>
    <property type="molecule type" value="Genomic_DNA"/>
</dbReference>
<dbReference type="HOGENOM" id="CLU_2320509_0_0_1"/>
<reference evidence="2" key="5">
    <citation type="submission" date="2018-04" db="UniProtKB">
        <authorList>
            <consortium name="EnsemblFungi"/>
        </authorList>
    </citation>
    <scope>IDENTIFICATION</scope>
    <source>
        <strain evidence="2">R3-111a-1</strain>
    </source>
</reference>
<dbReference type="Proteomes" id="UP000006039">
    <property type="component" value="Unassembled WGS sequence"/>
</dbReference>
<evidence type="ECO:0000313" key="1">
    <source>
        <dbReference type="EMBL" id="EJT77967.1"/>
    </source>
</evidence>
<name>J3NP64_GAET3</name>
<evidence type="ECO:0000313" key="2">
    <source>
        <dbReference type="EnsemblFungi" id="EJT77967"/>
    </source>
</evidence>
<organism evidence="1">
    <name type="scientific">Gaeumannomyces tritici (strain R3-111a-1)</name>
    <name type="common">Wheat and barley take-all root rot fungus</name>
    <name type="synonym">Gaeumannomyces graminis var. tritici</name>
    <dbReference type="NCBI Taxonomy" id="644352"/>
    <lineage>
        <taxon>Eukaryota</taxon>
        <taxon>Fungi</taxon>
        <taxon>Dikarya</taxon>
        <taxon>Ascomycota</taxon>
        <taxon>Pezizomycotina</taxon>
        <taxon>Sordariomycetes</taxon>
        <taxon>Sordariomycetidae</taxon>
        <taxon>Magnaporthales</taxon>
        <taxon>Magnaporthaceae</taxon>
        <taxon>Gaeumannomyces</taxon>
    </lineage>
</organism>
<evidence type="ECO:0000313" key="3">
    <source>
        <dbReference type="Proteomes" id="UP000006039"/>
    </source>
</evidence>
<dbReference type="AlphaFoldDB" id="J3NP64"/>
<dbReference type="GeneID" id="20343528"/>
<sequence length="99" mass="10626">MFVAERTAGQIPAPGPIAHALSRHLHPCVYASVAKPPTCNERGRSDTWIYAPASQDFGTAWACTGRSLPPALWDQFPPYIKASSKNVPPPNSIASEAII</sequence>
<accession>J3NP64</accession>
<dbReference type="VEuPathDB" id="FungiDB:GGTG_03070"/>
<reference evidence="1" key="2">
    <citation type="submission" date="2010-07" db="EMBL/GenBank/DDBJ databases">
        <authorList>
            <consortium name="The Broad Institute Genome Sequencing Platform"/>
            <consortium name="Broad Institute Genome Sequencing Center for Infectious Disease"/>
            <person name="Ma L.-J."/>
            <person name="Dead R."/>
            <person name="Young S."/>
            <person name="Zeng Q."/>
            <person name="Koehrsen M."/>
            <person name="Alvarado L."/>
            <person name="Berlin A."/>
            <person name="Chapman S.B."/>
            <person name="Chen Z."/>
            <person name="Freedman E."/>
            <person name="Gellesch M."/>
            <person name="Goldberg J."/>
            <person name="Griggs A."/>
            <person name="Gujja S."/>
            <person name="Heilman E.R."/>
            <person name="Heiman D."/>
            <person name="Hepburn T."/>
            <person name="Howarth C."/>
            <person name="Jen D."/>
            <person name="Larson L."/>
            <person name="Mehta T."/>
            <person name="Neiman D."/>
            <person name="Pearson M."/>
            <person name="Roberts A."/>
            <person name="Saif S."/>
            <person name="Shea T."/>
            <person name="Shenoy N."/>
            <person name="Sisk P."/>
            <person name="Stolte C."/>
            <person name="Sykes S."/>
            <person name="Walk T."/>
            <person name="White J."/>
            <person name="Yandava C."/>
            <person name="Haas B."/>
            <person name="Nusbaum C."/>
            <person name="Birren B."/>
        </authorList>
    </citation>
    <scope>NUCLEOTIDE SEQUENCE</scope>
    <source>
        <strain evidence="1">R3-111a-1</strain>
    </source>
</reference>
<keyword evidence="3" id="KW-1185">Reference proteome</keyword>
<reference evidence="3" key="1">
    <citation type="submission" date="2010-07" db="EMBL/GenBank/DDBJ databases">
        <title>The genome sequence of Gaeumannomyces graminis var. tritici strain R3-111a-1.</title>
        <authorList>
            <consortium name="The Broad Institute Genome Sequencing Platform"/>
            <person name="Ma L.-J."/>
            <person name="Dead R."/>
            <person name="Young S."/>
            <person name="Zeng Q."/>
            <person name="Koehrsen M."/>
            <person name="Alvarado L."/>
            <person name="Berlin A."/>
            <person name="Chapman S.B."/>
            <person name="Chen Z."/>
            <person name="Freedman E."/>
            <person name="Gellesch M."/>
            <person name="Goldberg J."/>
            <person name="Griggs A."/>
            <person name="Gujja S."/>
            <person name="Heilman E.R."/>
            <person name="Heiman D."/>
            <person name="Hepburn T."/>
            <person name="Howarth C."/>
            <person name="Jen D."/>
            <person name="Larson L."/>
            <person name="Mehta T."/>
            <person name="Neiman D."/>
            <person name="Pearson M."/>
            <person name="Roberts A."/>
            <person name="Saif S."/>
            <person name="Shea T."/>
            <person name="Shenoy N."/>
            <person name="Sisk P."/>
            <person name="Stolte C."/>
            <person name="Sykes S."/>
            <person name="Walk T."/>
            <person name="White J."/>
            <person name="Yandava C."/>
            <person name="Haas B."/>
            <person name="Nusbaum C."/>
            <person name="Birren B."/>
        </authorList>
    </citation>
    <scope>NUCLEOTIDE SEQUENCE [LARGE SCALE GENOMIC DNA]</scope>
    <source>
        <strain evidence="3">R3-111a-1</strain>
    </source>
</reference>
<gene>
    <name evidence="2" type="primary">20343528</name>
    <name evidence="1" type="ORF">GGTG_03070</name>
</gene>
<dbReference type="EnsemblFungi" id="EJT77967">
    <property type="protein sequence ID" value="EJT77967"/>
    <property type="gene ID" value="GGTG_03070"/>
</dbReference>
<proteinExistence type="predicted"/>